<sequence>MTNDDKPKNLEKSYFFVNTSDVHVSNSCPETPTFNLIDLPPPPPLCLQRQYTFYSNCEINDNLSKNHKDDIISTISAKLLETYIVPHVEREQFVVSNDQNIDNMETWDMEDLLLGKDIPTHSNYL</sequence>
<protein>
    <submittedName>
        <fullName evidence="1">Uncharacterized protein</fullName>
    </submittedName>
</protein>
<dbReference type="KEGG" id="ptc:phytr_2860"/>
<evidence type="ECO:0000313" key="2">
    <source>
        <dbReference type="Proteomes" id="UP000241762"/>
    </source>
</evidence>
<organism evidence="1 2">
    <name type="scientific">Candidatus Phycorickettsia trachydisci</name>
    <dbReference type="NCBI Taxonomy" id="2115978"/>
    <lineage>
        <taxon>Bacteria</taxon>
        <taxon>Pseudomonadati</taxon>
        <taxon>Pseudomonadota</taxon>
        <taxon>Alphaproteobacteria</taxon>
        <taxon>Rickettsiales</taxon>
        <taxon>Rickettsiaceae</taxon>
        <taxon>Candidatus Phycorickettsia</taxon>
    </lineage>
</organism>
<keyword evidence="2" id="KW-1185">Reference proteome</keyword>
<accession>A0A2P1P7K1</accession>
<gene>
    <name evidence="1" type="ORF">phytr_2860</name>
</gene>
<dbReference type="Proteomes" id="UP000241762">
    <property type="component" value="Chromosome"/>
</dbReference>
<reference evidence="1 2" key="1">
    <citation type="submission" date="2018-03" db="EMBL/GenBank/DDBJ databases">
        <title>A gene transfer event suggests a long-term partnership between eustigmatophyte algae and a novel lineage of endosymbiotic bacteria.</title>
        <authorList>
            <person name="Yurchenko T."/>
            <person name="Sevcikova T."/>
            <person name="Pribyl P."/>
            <person name="El Karkouri K."/>
            <person name="Klimes V."/>
            <person name="Amaral R."/>
            <person name="Zbrankova V."/>
            <person name="Kim E."/>
            <person name="Raoult D."/>
            <person name="Santos L.M.A."/>
            <person name="Elias M."/>
        </authorList>
    </citation>
    <scope>NUCLEOTIDE SEQUENCE [LARGE SCALE GENOMIC DNA]</scope>
    <source>
        <strain evidence="1">CCALA 838</strain>
    </source>
</reference>
<name>A0A2P1P7K1_9RICK</name>
<proteinExistence type="predicted"/>
<dbReference type="RefSeq" id="WP_106874110.1">
    <property type="nucleotide sequence ID" value="NZ_CP027845.1"/>
</dbReference>
<evidence type="ECO:0000313" key="1">
    <source>
        <dbReference type="EMBL" id="AVP87242.1"/>
    </source>
</evidence>
<dbReference type="EMBL" id="CP027845">
    <property type="protein sequence ID" value="AVP87242.1"/>
    <property type="molecule type" value="Genomic_DNA"/>
</dbReference>
<dbReference type="AlphaFoldDB" id="A0A2P1P7K1"/>